<gene>
    <name evidence="1" type="primary">pxpA</name>
    <name evidence="3" type="ORF">DET54_107156</name>
    <name evidence="2" type="ORF">DET56_104287</name>
</gene>
<accession>A0A855Y229</accession>
<keyword evidence="1" id="KW-0067">ATP-binding</keyword>
<evidence type="ECO:0000256" key="1">
    <source>
        <dbReference type="HAMAP-Rule" id="MF_00691"/>
    </source>
</evidence>
<evidence type="ECO:0000313" key="5">
    <source>
        <dbReference type="Proteomes" id="UP000248827"/>
    </source>
</evidence>
<dbReference type="EMBL" id="QGTZ01000004">
    <property type="protein sequence ID" value="PWW42229.1"/>
    <property type="molecule type" value="Genomic_DNA"/>
</dbReference>
<dbReference type="HAMAP" id="MF_00691">
    <property type="entry name" value="PxpA"/>
    <property type="match status" value="1"/>
</dbReference>
<name>A0A855Y229_9BACL</name>
<organism evidence="2 4">
    <name type="scientific">Paenibacillus pabuli</name>
    <dbReference type="NCBI Taxonomy" id="1472"/>
    <lineage>
        <taxon>Bacteria</taxon>
        <taxon>Bacillati</taxon>
        <taxon>Bacillota</taxon>
        <taxon>Bacilli</taxon>
        <taxon>Bacillales</taxon>
        <taxon>Paenibacillaceae</taxon>
        <taxon>Paenibacillus</taxon>
    </lineage>
</organism>
<proteinExistence type="inferred from homology"/>
<dbReference type="AlphaFoldDB" id="A0A855Y229"/>
<dbReference type="Pfam" id="PF03746">
    <property type="entry name" value="LamB_YcsF"/>
    <property type="match status" value="1"/>
</dbReference>
<keyword evidence="5" id="KW-1185">Reference proteome</keyword>
<dbReference type="EMBL" id="QLLI01000007">
    <property type="protein sequence ID" value="RAI94620.1"/>
    <property type="molecule type" value="Genomic_DNA"/>
</dbReference>
<comment type="caution">
    <text evidence="2">The sequence shown here is derived from an EMBL/GenBank/DDBJ whole genome shotgun (WGS) entry which is preliminary data.</text>
</comment>
<dbReference type="InterPro" id="IPR011330">
    <property type="entry name" value="Glyco_hydro/deAcase_b/a-brl"/>
</dbReference>
<keyword evidence="1" id="KW-0547">Nucleotide-binding</keyword>
<comment type="similarity">
    <text evidence="1">Belongs to the LamB/PxpA family.</text>
</comment>
<dbReference type="EC" id="3.5.2.9" evidence="1"/>
<dbReference type="SUPFAM" id="SSF88713">
    <property type="entry name" value="Glycoside hydrolase/deacetylase"/>
    <property type="match status" value="1"/>
</dbReference>
<dbReference type="InterPro" id="IPR005501">
    <property type="entry name" value="LamB/YcsF/PxpA-like"/>
</dbReference>
<dbReference type="NCBIfam" id="NF003816">
    <property type="entry name" value="PRK05406.1-5"/>
    <property type="match status" value="1"/>
</dbReference>
<comment type="function">
    <text evidence="1">Catalyzes the cleavage of 5-oxoproline to form L-glutamate coupled to the hydrolysis of ATP to ADP and inorganic phosphate.</text>
</comment>
<dbReference type="NCBIfam" id="NF003814">
    <property type="entry name" value="PRK05406.1-3"/>
    <property type="match status" value="1"/>
</dbReference>
<evidence type="ECO:0000313" key="4">
    <source>
        <dbReference type="Proteomes" id="UP000247078"/>
    </source>
</evidence>
<dbReference type="GO" id="GO:0005524">
    <property type="term" value="F:ATP binding"/>
    <property type="evidence" value="ECO:0007669"/>
    <property type="project" value="UniProtKB-UniRule"/>
</dbReference>
<dbReference type="PANTHER" id="PTHR30292:SF0">
    <property type="entry name" value="5-OXOPROLINASE SUBUNIT A"/>
    <property type="match status" value="1"/>
</dbReference>
<keyword evidence="1" id="KW-0378">Hydrolase</keyword>
<dbReference type="Gene3D" id="3.20.20.370">
    <property type="entry name" value="Glycoside hydrolase/deacetylase"/>
    <property type="match status" value="1"/>
</dbReference>
<dbReference type="GO" id="GO:0017168">
    <property type="term" value="F:5-oxoprolinase (ATP-hydrolyzing) activity"/>
    <property type="evidence" value="ECO:0007669"/>
    <property type="project" value="UniProtKB-UniRule"/>
</dbReference>
<comment type="catalytic activity">
    <reaction evidence="1">
        <text>5-oxo-L-proline + ATP + 2 H2O = L-glutamate + ADP + phosphate + H(+)</text>
        <dbReference type="Rhea" id="RHEA:10348"/>
        <dbReference type="ChEBI" id="CHEBI:15377"/>
        <dbReference type="ChEBI" id="CHEBI:15378"/>
        <dbReference type="ChEBI" id="CHEBI:29985"/>
        <dbReference type="ChEBI" id="CHEBI:30616"/>
        <dbReference type="ChEBI" id="CHEBI:43474"/>
        <dbReference type="ChEBI" id="CHEBI:58402"/>
        <dbReference type="ChEBI" id="CHEBI:456216"/>
        <dbReference type="EC" id="3.5.2.9"/>
    </reaction>
</comment>
<evidence type="ECO:0000313" key="3">
    <source>
        <dbReference type="EMBL" id="RAI94620.1"/>
    </source>
</evidence>
<dbReference type="Proteomes" id="UP000247078">
    <property type="component" value="Unassembled WGS sequence"/>
</dbReference>
<dbReference type="PANTHER" id="PTHR30292">
    <property type="entry name" value="UNCHARACTERIZED PROTEIN YBGL-RELATED"/>
    <property type="match status" value="1"/>
</dbReference>
<reference evidence="2 4" key="1">
    <citation type="submission" date="2018-05" db="EMBL/GenBank/DDBJ databases">
        <title>Freshwater and sediment microbial communities from various areas in North America, analyzing microbe dynamics in response to fracking.</title>
        <authorList>
            <person name="Lamendella R."/>
        </authorList>
    </citation>
    <scope>NUCLEOTIDE SEQUENCE [LARGE SCALE GENOMIC DNA]</scope>
    <source>
        <strain evidence="2 4">DB-3</strain>
        <strain evidence="3 5">NG-13</strain>
    </source>
</reference>
<comment type="subunit">
    <text evidence="1">Forms a complex composed of PxpA, PxpB and PxpC.</text>
</comment>
<protein>
    <recommendedName>
        <fullName evidence="1">5-oxoprolinase subunit A</fullName>
        <shortName evidence="1">5-OPase subunit A</shortName>
        <ecNumber evidence="1">3.5.2.9</ecNumber>
    </recommendedName>
    <alternativeName>
        <fullName evidence="1">5-oxoprolinase (ATP-hydrolyzing) subunit A</fullName>
    </alternativeName>
</protein>
<dbReference type="GO" id="GO:0005975">
    <property type="term" value="P:carbohydrate metabolic process"/>
    <property type="evidence" value="ECO:0007669"/>
    <property type="project" value="InterPro"/>
</dbReference>
<evidence type="ECO:0000313" key="2">
    <source>
        <dbReference type="EMBL" id="PWW42229.1"/>
    </source>
</evidence>
<dbReference type="Proteomes" id="UP000248827">
    <property type="component" value="Unassembled WGS sequence"/>
</dbReference>
<sequence length="274" mass="29481">MAANRAADSQEIGRNGGSLMNTVDINCDLGESYGVYRMESEESILPLITSANIACGFHAGDPATMRQTVQQALEHQVAIGAHPGLPDLQGFGRRRMDITPREAYDMVVYQMGALNAFVRSYGGHMHHVKPHGALYNMAADDDRLAEGIAEAIYKVQPELYLYGLAGSAMIQAADRIGLRSVSEVFADRTYGPNGRLNPRSQPGAVIQQTEQALAQVLRMVKEGIVVSTEGTPVSIKAETICIHGDGGHALAFAQELRTLLEFEGVTLSAPGDAR</sequence>
<dbReference type="CDD" id="cd10787">
    <property type="entry name" value="LamB_YcsF_like"/>
    <property type="match status" value="1"/>
</dbReference>